<dbReference type="InterPro" id="IPR036291">
    <property type="entry name" value="NAD(P)-bd_dom_sf"/>
</dbReference>
<dbReference type="EMBL" id="ML977181">
    <property type="protein sequence ID" value="KAF1982730.1"/>
    <property type="molecule type" value="Genomic_DNA"/>
</dbReference>
<evidence type="ECO:0000313" key="4">
    <source>
        <dbReference type="EMBL" id="KAF1982730.1"/>
    </source>
</evidence>
<keyword evidence="2" id="KW-0521">NADP</keyword>
<evidence type="ECO:0000256" key="1">
    <source>
        <dbReference type="ARBA" id="ARBA00006484"/>
    </source>
</evidence>
<dbReference type="Gene3D" id="3.40.50.720">
    <property type="entry name" value="NAD(P)-binding Rossmann-like Domain"/>
    <property type="match status" value="1"/>
</dbReference>
<dbReference type="CDD" id="cd05233">
    <property type="entry name" value="SDR_c"/>
    <property type="match status" value="1"/>
</dbReference>
<dbReference type="GO" id="GO:0016491">
    <property type="term" value="F:oxidoreductase activity"/>
    <property type="evidence" value="ECO:0007669"/>
    <property type="project" value="UniProtKB-KW"/>
</dbReference>
<dbReference type="SUPFAM" id="SSF51735">
    <property type="entry name" value="NAD(P)-binding Rossmann-fold domains"/>
    <property type="match status" value="1"/>
</dbReference>
<dbReference type="Pfam" id="PF13561">
    <property type="entry name" value="adh_short_C2"/>
    <property type="match status" value="1"/>
</dbReference>
<evidence type="ECO:0000256" key="3">
    <source>
        <dbReference type="ARBA" id="ARBA00023002"/>
    </source>
</evidence>
<keyword evidence="3" id="KW-0560">Oxidoreductase</keyword>
<dbReference type="PANTHER" id="PTHR24321">
    <property type="entry name" value="DEHYDROGENASES, SHORT CHAIN"/>
    <property type="match status" value="1"/>
</dbReference>
<dbReference type="PRINTS" id="PR00081">
    <property type="entry name" value="GDHRDH"/>
</dbReference>
<comment type="similarity">
    <text evidence="1">Belongs to the short-chain dehydrogenases/reductases (SDR) family.</text>
</comment>
<gene>
    <name evidence="4" type="ORF">K402DRAFT_339838</name>
</gene>
<dbReference type="PANTHER" id="PTHR24321:SF8">
    <property type="entry name" value="ESTRADIOL 17-BETA-DEHYDROGENASE 8-RELATED"/>
    <property type="match status" value="1"/>
</dbReference>
<organism evidence="4 5">
    <name type="scientific">Aulographum hederae CBS 113979</name>
    <dbReference type="NCBI Taxonomy" id="1176131"/>
    <lineage>
        <taxon>Eukaryota</taxon>
        <taxon>Fungi</taxon>
        <taxon>Dikarya</taxon>
        <taxon>Ascomycota</taxon>
        <taxon>Pezizomycotina</taxon>
        <taxon>Dothideomycetes</taxon>
        <taxon>Pleosporomycetidae</taxon>
        <taxon>Aulographales</taxon>
        <taxon>Aulographaceae</taxon>
    </lineage>
</organism>
<dbReference type="OrthoDB" id="1669814at2759"/>
<proteinExistence type="inferred from homology"/>
<reference evidence="4" key="1">
    <citation type="journal article" date="2020" name="Stud. Mycol.">
        <title>101 Dothideomycetes genomes: a test case for predicting lifestyles and emergence of pathogens.</title>
        <authorList>
            <person name="Haridas S."/>
            <person name="Albert R."/>
            <person name="Binder M."/>
            <person name="Bloem J."/>
            <person name="Labutti K."/>
            <person name="Salamov A."/>
            <person name="Andreopoulos B."/>
            <person name="Baker S."/>
            <person name="Barry K."/>
            <person name="Bills G."/>
            <person name="Bluhm B."/>
            <person name="Cannon C."/>
            <person name="Castanera R."/>
            <person name="Culley D."/>
            <person name="Daum C."/>
            <person name="Ezra D."/>
            <person name="Gonzalez J."/>
            <person name="Henrissat B."/>
            <person name="Kuo A."/>
            <person name="Liang C."/>
            <person name="Lipzen A."/>
            <person name="Lutzoni F."/>
            <person name="Magnuson J."/>
            <person name="Mondo S."/>
            <person name="Nolan M."/>
            <person name="Ohm R."/>
            <person name="Pangilinan J."/>
            <person name="Park H.-J."/>
            <person name="Ramirez L."/>
            <person name="Alfaro M."/>
            <person name="Sun H."/>
            <person name="Tritt A."/>
            <person name="Yoshinaga Y."/>
            <person name="Zwiers L.-H."/>
            <person name="Turgeon B."/>
            <person name="Goodwin S."/>
            <person name="Spatafora J."/>
            <person name="Crous P."/>
            <person name="Grigoriev I."/>
        </authorList>
    </citation>
    <scope>NUCLEOTIDE SEQUENCE</scope>
    <source>
        <strain evidence="4">CBS 113979</strain>
    </source>
</reference>
<sequence>MSYADVKGKNIIVTGGAGGIGGAIAKLLAAEGANVYSFDINDALGEKVASEATALGPGTLKYTHVDLSSRTATFSAVESAAQDLGGVLHAIVNVAGIGGYEMIDSISEASWDRMMNIHVKGTLFMCQAAFPFLKAAGEASIVNCGSDAGITGIAGVSAYSAAKGAIMGFTRACAAEWGQYWIRVNCFNPAAATGMDQTMLDKFTEEQRRDHERIIRERCPLGGKMGDAERDVAPVVVFLCSRASRFVTGQLVPVNGGMTNAR</sequence>
<dbReference type="AlphaFoldDB" id="A0A6G1GPJ9"/>
<evidence type="ECO:0000256" key="2">
    <source>
        <dbReference type="ARBA" id="ARBA00022857"/>
    </source>
</evidence>
<dbReference type="FunFam" id="3.40.50.720:FF:000084">
    <property type="entry name" value="Short-chain dehydrogenase reductase"/>
    <property type="match status" value="1"/>
</dbReference>
<keyword evidence="5" id="KW-1185">Reference proteome</keyword>
<name>A0A6G1GPJ9_9PEZI</name>
<dbReference type="PRINTS" id="PR00080">
    <property type="entry name" value="SDRFAMILY"/>
</dbReference>
<accession>A0A6G1GPJ9</accession>
<protein>
    <submittedName>
        <fullName evidence="4">3-oxoacyl-reductase</fullName>
    </submittedName>
</protein>
<dbReference type="InterPro" id="IPR002347">
    <property type="entry name" value="SDR_fam"/>
</dbReference>
<evidence type="ECO:0000313" key="5">
    <source>
        <dbReference type="Proteomes" id="UP000800041"/>
    </source>
</evidence>
<dbReference type="Proteomes" id="UP000800041">
    <property type="component" value="Unassembled WGS sequence"/>
</dbReference>